<name>A0A0F8WBX5_9ZZZZ</name>
<dbReference type="AlphaFoldDB" id="A0A0F8WBX5"/>
<comment type="caution">
    <text evidence="1">The sequence shown here is derived from an EMBL/GenBank/DDBJ whole genome shotgun (WGS) entry which is preliminary data.</text>
</comment>
<organism evidence="1">
    <name type="scientific">marine sediment metagenome</name>
    <dbReference type="NCBI Taxonomy" id="412755"/>
    <lineage>
        <taxon>unclassified sequences</taxon>
        <taxon>metagenomes</taxon>
        <taxon>ecological metagenomes</taxon>
    </lineage>
</organism>
<gene>
    <name evidence="1" type="ORF">LCGC14_3088160</name>
</gene>
<proteinExistence type="predicted"/>
<protein>
    <submittedName>
        <fullName evidence="1">Uncharacterized protein</fullName>
    </submittedName>
</protein>
<evidence type="ECO:0000313" key="1">
    <source>
        <dbReference type="EMBL" id="KKK54098.1"/>
    </source>
</evidence>
<reference evidence="1" key="1">
    <citation type="journal article" date="2015" name="Nature">
        <title>Complex archaea that bridge the gap between prokaryotes and eukaryotes.</title>
        <authorList>
            <person name="Spang A."/>
            <person name="Saw J.H."/>
            <person name="Jorgensen S.L."/>
            <person name="Zaremba-Niedzwiedzka K."/>
            <person name="Martijn J."/>
            <person name="Lind A.E."/>
            <person name="van Eijk R."/>
            <person name="Schleper C."/>
            <person name="Guy L."/>
            <person name="Ettema T.J."/>
        </authorList>
    </citation>
    <scope>NUCLEOTIDE SEQUENCE</scope>
</reference>
<accession>A0A0F8WBX5</accession>
<feature type="non-terminal residue" evidence="1">
    <location>
        <position position="166"/>
    </location>
</feature>
<dbReference type="EMBL" id="LAZR01066173">
    <property type="protein sequence ID" value="KKK54098.1"/>
    <property type="molecule type" value="Genomic_DNA"/>
</dbReference>
<sequence>MCGQHIGLDFDTGDEKSSFKRLLENDFIHRNANFLHTTYSHRDTAPRTRVIFILEHPIFSKEKYSLLTEAFAETFSLGGADPSCKDPVRLFFGASRCDVLKLNHILSMHAAAEIVHPYKENLRQRQRINIADDAGVLEGNANGRIRYLLDKLATAPDGAKWFTLIN</sequence>